<dbReference type="OrthoDB" id="8711924at2759"/>
<dbReference type="CDD" id="cd19769">
    <property type="entry name" value="Bbox2_TRIM16-like"/>
    <property type="match status" value="1"/>
</dbReference>
<evidence type="ECO:0000256" key="1">
    <source>
        <dbReference type="ARBA" id="ARBA00022588"/>
    </source>
</evidence>
<dbReference type="Pfam" id="PF13765">
    <property type="entry name" value="PRY"/>
    <property type="match status" value="1"/>
</dbReference>
<dbReference type="PROSITE" id="PS50119">
    <property type="entry name" value="ZF_BBOX"/>
    <property type="match status" value="1"/>
</dbReference>
<evidence type="ECO:0000259" key="8">
    <source>
        <dbReference type="PROSITE" id="PS50089"/>
    </source>
</evidence>
<dbReference type="PROSITE" id="PS00518">
    <property type="entry name" value="ZF_RING_1"/>
    <property type="match status" value="1"/>
</dbReference>
<organism evidence="11 12">
    <name type="scientific">Carassius auratus</name>
    <name type="common">Goldfish</name>
    <dbReference type="NCBI Taxonomy" id="7957"/>
    <lineage>
        <taxon>Eukaryota</taxon>
        <taxon>Metazoa</taxon>
        <taxon>Chordata</taxon>
        <taxon>Craniata</taxon>
        <taxon>Vertebrata</taxon>
        <taxon>Euteleostomi</taxon>
        <taxon>Actinopterygii</taxon>
        <taxon>Neopterygii</taxon>
        <taxon>Teleostei</taxon>
        <taxon>Ostariophysi</taxon>
        <taxon>Cypriniformes</taxon>
        <taxon>Cyprinidae</taxon>
        <taxon>Cyprininae</taxon>
        <taxon>Carassius</taxon>
    </lineage>
</organism>
<feature type="domain" description="RING-type" evidence="8">
    <location>
        <begin position="26"/>
        <end position="69"/>
    </location>
</feature>
<dbReference type="InterPro" id="IPR051051">
    <property type="entry name" value="E3_ubiq-ligase_TRIM/RNF"/>
</dbReference>
<keyword evidence="3 6" id="KW-0863">Zinc-finger</keyword>
<dbReference type="Pfam" id="PF15227">
    <property type="entry name" value="zf-C3HC4_4"/>
    <property type="match status" value="1"/>
</dbReference>
<protein>
    <submittedName>
        <fullName evidence="12">Tripartite motif-containing protein 16-like</fullName>
    </submittedName>
</protein>
<dbReference type="CDD" id="cd16040">
    <property type="entry name" value="SPRY_PRY_SNTX"/>
    <property type="match status" value="1"/>
</dbReference>
<dbReference type="PANTHER" id="PTHR25465:SF5">
    <property type="entry name" value="E3 UBIQUITIN_ISG15 LIGASE TRIM25-RELATED"/>
    <property type="match status" value="1"/>
</dbReference>
<reference evidence="12" key="1">
    <citation type="submission" date="2025-08" db="UniProtKB">
        <authorList>
            <consortium name="RefSeq"/>
        </authorList>
    </citation>
    <scope>IDENTIFICATION</scope>
    <source>
        <strain evidence="12">Wakin</strain>
        <tissue evidence="12">Muscle</tissue>
    </source>
</reference>
<dbReference type="PROSITE" id="PS50188">
    <property type="entry name" value="B302_SPRY"/>
    <property type="match status" value="1"/>
</dbReference>
<feature type="coiled-coil region" evidence="7">
    <location>
        <begin position="270"/>
        <end position="297"/>
    </location>
</feature>
<dbReference type="SMART" id="SM00589">
    <property type="entry name" value="PRY"/>
    <property type="match status" value="1"/>
</dbReference>
<dbReference type="InterPro" id="IPR001841">
    <property type="entry name" value="Znf_RING"/>
</dbReference>
<evidence type="ECO:0000313" key="11">
    <source>
        <dbReference type="Proteomes" id="UP000515129"/>
    </source>
</evidence>
<evidence type="ECO:0000313" key="12">
    <source>
        <dbReference type="RefSeq" id="XP_026077941.1"/>
    </source>
</evidence>
<dbReference type="InterPro" id="IPR000315">
    <property type="entry name" value="Znf_B-box"/>
</dbReference>
<dbReference type="PROSITE" id="PS50089">
    <property type="entry name" value="ZF_RING_2"/>
    <property type="match status" value="1"/>
</dbReference>
<dbReference type="SUPFAM" id="SSF57850">
    <property type="entry name" value="RING/U-box"/>
    <property type="match status" value="1"/>
</dbReference>
<dbReference type="InterPro" id="IPR017907">
    <property type="entry name" value="Znf_RING_CS"/>
</dbReference>
<dbReference type="Gene3D" id="3.30.160.60">
    <property type="entry name" value="Classic Zinc Finger"/>
    <property type="match status" value="1"/>
</dbReference>
<evidence type="ECO:0000256" key="4">
    <source>
        <dbReference type="ARBA" id="ARBA00022833"/>
    </source>
</evidence>
<evidence type="ECO:0000259" key="9">
    <source>
        <dbReference type="PROSITE" id="PS50119"/>
    </source>
</evidence>
<dbReference type="PRINTS" id="PR01407">
    <property type="entry name" value="BUTYPHLNCDUF"/>
</dbReference>
<dbReference type="Gene3D" id="3.30.40.10">
    <property type="entry name" value="Zinc/RING finger domain, C3HC4 (zinc finger)"/>
    <property type="match status" value="1"/>
</dbReference>
<dbReference type="KEGG" id="caua:113055793"/>
<dbReference type="AlphaFoldDB" id="A0A6P6L352"/>
<dbReference type="Gene3D" id="2.60.120.920">
    <property type="match status" value="1"/>
</dbReference>
<dbReference type="InterPro" id="IPR013320">
    <property type="entry name" value="ConA-like_dom_sf"/>
</dbReference>
<dbReference type="Pfam" id="PF00643">
    <property type="entry name" value="zf-B_box"/>
    <property type="match status" value="1"/>
</dbReference>
<keyword evidence="4" id="KW-0862">Zinc</keyword>
<dbReference type="Pfam" id="PF25600">
    <property type="entry name" value="TRIM_CC"/>
    <property type="match status" value="1"/>
</dbReference>
<keyword evidence="5" id="KW-0391">Immunity</keyword>
<dbReference type="SUPFAM" id="SSF49899">
    <property type="entry name" value="Concanavalin A-like lectins/glucanases"/>
    <property type="match status" value="1"/>
</dbReference>
<keyword evidence="7" id="KW-0175">Coiled coil</keyword>
<dbReference type="SMART" id="SM00184">
    <property type="entry name" value="RING"/>
    <property type="match status" value="1"/>
</dbReference>
<dbReference type="InterPro" id="IPR001870">
    <property type="entry name" value="B30.2/SPRY"/>
</dbReference>
<dbReference type="GO" id="GO:0005737">
    <property type="term" value="C:cytoplasm"/>
    <property type="evidence" value="ECO:0007669"/>
    <property type="project" value="UniProtKB-ARBA"/>
</dbReference>
<proteinExistence type="predicted"/>
<dbReference type="InterPro" id="IPR013083">
    <property type="entry name" value="Znf_RING/FYVE/PHD"/>
</dbReference>
<dbReference type="Pfam" id="PF00622">
    <property type="entry name" value="SPRY"/>
    <property type="match status" value="1"/>
</dbReference>
<gene>
    <name evidence="12" type="primary">LOC113055793</name>
</gene>
<keyword evidence="2" id="KW-0479">Metal-binding</keyword>
<keyword evidence="11" id="KW-1185">Reference proteome</keyword>
<dbReference type="GO" id="GO:0008270">
    <property type="term" value="F:zinc ion binding"/>
    <property type="evidence" value="ECO:0007669"/>
    <property type="project" value="UniProtKB-KW"/>
</dbReference>
<sequence length="564" mass="64430">MLSSKLKLNRHCLYSEMAEAALALCCPVCLDVPRNPVTIPCGHSYCKSCITDCWDLEDQKSVYSCPQCRQTFSPRPALKTNTMLADLAEKLKNLVPEVSLCYAELDDVPCDVCTGRKCKAVKSCLVCVVSFCELHLKPHRVSPAYEGHKLVTASCKIKEMICPTHKKPLEIYCKTEKQFVCLLCVLKEHREHDIVPAASERQSKQREIEEMQRNSEKRIQRRESELTKLTTLMETIRSSAREAVDDMEKLCIELTDCIKAQSLEITHLIRAQEETTIRQAESVQEQLQHEISEIQQRDADLQMLLRSEDDFLFLQSIRSLSNPPMCENSPRVNLSHHGFFGHVRKSGSERKNRIMALLEESHVQLSEKVQKVQIFLPLHPKHREDFLQYSYNLTLDLNTAHNNLHFSEGNTKLTWGTVQSNPDRPERFDRWWQVLNTEGLTGCWYWEVEWSGTVVIAVSYKSINTKGPGNECGFGHNDQSWCLCCTSSQYTFWHSNTETKPLKIPSSSRVGVYLDHGRGNLSFYSVSNTMSLIHKVQTTFTQPVYPGFGFRLGFLGSIQVSPIA</sequence>
<dbReference type="InterPro" id="IPR058030">
    <property type="entry name" value="TRIM8/14/16/25/29/45/65_CC"/>
</dbReference>
<feature type="domain" description="B box-type" evidence="9">
    <location>
        <begin position="157"/>
        <end position="197"/>
    </location>
</feature>
<accession>A0A6P6L352</accession>
<feature type="domain" description="B30.2/SPRY" evidence="10">
    <location>
        <begin position="373"/>
        <end position="564"/>
    </location>
</feature>
<dbReference type="InterPro" id="IPR006574">
    <property type="entry name" value="PRY"/>
</dbReference>
<evidence type="ECO:0000256" key="2">
    <source>
        <dbReference type="ARBA" id="ARBA00022723"/>
    </source>
</evidence>
<dbReference type="InterPro" id="IPR043136">
    <property type="entry name" value="B30.2/SPRY_sf"/>
</dbReference>
<dbReference type="SMART" id="SM00449">
    <property type="entry name" value="SPRY"/>
    <property type="match status" value="1"/>
</dbReference>
<keyword evidence="1" id="KW-0399">Innate immunity</keyword>
<dbReference type="PANTHER" id="PTHR25465">
    <property type="entry name" value="B-BOX DOMAIN CONTAINING"/>
    <property type="match status" value="1"/>
</dbReference>
<dbReference type="InterPro" id="IPR003877">
    <property type="entry name" value="SPRY_dom"/>
</dbReference>
<dbReference type="SUPFAM" id="SSF57845">
    <property type="entry name" value="B-box zinc-binding domain"/>
    <property type="match status" value="1"/>
</dbReference>
<dbReference type="Proteomes" id="UP000515129">
    <property type="component" value="Chromosome 37"/>
</dbReference>
<dbReference type="InterPro" id="IPR003879">
    <property type="entry name" value="Butyrophylin_SPRY"/>
</dbReference>
<dbReference type="GO" id="GO:0045087">
    <property type="term" value="P:innate immune response"/>
    <property type="evidence" value="ECO:0007669"/>
    <property type="project" value="UniProtKB-KW"/>
</dbReference>
<evidence type="ECO:0000256" key="3">
    <source>
        <dbReference type="ARBA" id="ARBA00022771"/>
    </source>
</evidence>
<dbReference type="RefSeq" id="XP_026077941.1">
    <property type="nucleotide sequence ID" value="XM_026222156.1"/>
</dbReference>
<dbReference type="Gene3D" id="4.10.830.40">
    <property type="match status" value="1"/>
</dbReference>
<evidence type="ECO:0000259" key="10">
    <source>
        <dbReference type="PROSITE" id="PS50188"/>
    </source>
</evidence>
<evidence type="ECO:0000256" key="7">
    <source>
        <dbReference type="SAM" id="Coils"/>
    </source>
</evidence>
<evidence type="ECO:0000256" key="5">
    <source>
        <dbReference type="ARBA" id="ARBA00022859"/>
    </source>
</evidence>
<name>A0A6P6L352_CARAU</name>
<dbReference type="GeneID" id="113055793"/>
<dbReference type="SMART" id="SM00336">
    <property type="entry name" value="BBOX"/>
    <property type="match status" value="1"/>
</dbReference>
<evidence type="ECO:0000256" key="6">
    <source>
        <dbReference type="PROSITE-ProRule" id="PRU00024"/>
    </source>
</evidence>